<evidence type="ECO:0000313" key="3">
    <source>
        <dbReference type="Proteomes" id="UP000471648"/>
    </source>
</evidence>
<reference evidence="2 3" key="1">
    <citation type="submission" date="2020-01" db="EMBL/GenBank/DDBJ databases">
        <title>Insect and environment-associated Actinomycetes.</title>
        <authorList>
            <person name="Currrie C."/>
            <person name="Chevrette M."/>
            <person name="Carlson C."/>
            <person name="Stubbendieck R."/>
            <person name="Wendt-Pienkowski E."/>
        </authorList>
    </citation>
    <scope>NUCLEOTIDE SEQUENCE [LARGE SCALE GENOMIC DNA]</scope>
    <source>
        <strain evidence="2 3">SID14438</strain>
    </source>
</reference>
<name>A0A6N9VCU8_STRMI</name>
<evidence type="ECO:0000313" key="2">
    <source>
        <dbReference type="EMBL" id="NEB70307.1"/>
    </source>
</evidence>
<protein>
    <submittedName>
        <fullName evidence="2">Uncharacterized protein</fullName>
    </submittedName>
</protein>
<dbReference type="AlphaFoldDB" id="A0A6N9VCU8"/>
<feature type="region of interest" description="Disordered" evidence="1">
    <location>
        <begin position="118"/>
        <end position="140"/>
    </location>
</feature>
<feature type="compositionally biased region" description="Polar residues" evidence="1">
    <location>
        <begin position="118"/>
        <end position="130"/>
    </location>
</feature>
<gene>
    <name evidence="2" type="ORF">G3I39_25100</name>
</gene>
<sequence length="140" mass="15177">MATSKPTTKAPAKTPQSDEAKLRAKEFPAVAGAPEIEVDERSPDGSEGLRHIKEFVVLKATWPSRDEDEAHEANAAAVANEAIQRGLHPRGVARFDGTEEHPDGLSLTLRYSVQVVPSSIDHNAPDTTTPRDVLTRDSED</sequence>
<proteinExistence type="predicted"/>
<dbReference type="Proteomes" id="UP000471648">
    <property type="component" value="Unassembled WGS sequence"/>
</dbReference>
<dbReference type="EMBL" id="JAAGME010001046">
    <property type="protein sequence ID" value="NEB70307.1"/>
    <property type="molecule type" value="Genomic_DNA"/>
</dbReference>
<comment type="caution">
    <text evidence="2">The sequence shown here is derived from an EMBL/GenBank/DDBJ whole genome shotgun (WGS) entry which is preliminary data.</text>
</comment>
<feature type="region of interest" description="Disordered" evidence="1">
    <location>
        <begin position="1"/>
        <end position="23"/>
    </location>
</feature>
<accession>A0A6N9VCU8</accession>
<organism evidence="2 3">
    <name type="scientific">Streptomyces microflavus</name>
    <name type="common">Streptomyces lipmanii</name>
    <dbReference type="NCBI Taxonomy" id="1919"/>
    <lineage>
        <taxon>Bacteria</taxon>
        <taxon>Bacillati</taxon>
        <taxon>Actinomycetota</taxon>
        <taxon>Actinomycetes</taxon>
        <taxon>Kitasatosporales</taxon>
        <taxon>Streptomycetaceae</taxon>
        <taxon>Streptomyces</taxon>
    </lineage>
</organism>
<evidence type="ECO:0000256" key="1">
    <source>
        <dbReference type="SAM" id="MobiDB-lite"/>
    </source>
</evidence>
<dbReference type="RefSeq" id="WP_164358195.1">
    <property type="nucleotide sequence ID" value="NZ_JAAGME010001046.1"/>
</dbReference>
<feature type="compositionally biased region" description="Low complexity" evidence="1">
    <location>
        <begin position="1"/>
        <end position="15"/>
    </location>
</feature>